<dbReference type="Proteomes" id="UP000182190">
    <property type="component" value="Unassembled WGS sequence"/>
</dbReference>
<dbReference type="AlphaFoldDB" id="A0A7Z9DZ39"/>
<gene>
    <name evidence="1" type="ORF">PL9631_250128</name>
</gene>
<keyword evidence="2" id="KW-1185">Reference proteome</keyword>
<accession>A0A7Z9DZ39</accession>
<evidence type="ECO:0000313" key="2">
    <source>
        <dbReference type="Proteomes" id="UP000182190"/>
    </source>
</evidence>
<comment type="caution">
    <text evidence="1">The sequence shown here is derived from an EMBL/GenBank/DDBJ whole genome shotgun (WGS) entry which is preliminary data.</text>
</comment>
<organism evidence="1 2">
    <name type="scientific">Planktothrix paucivesiculata PCC 9631</name>
    <dbReference type="NCBI Taxonomy" id="671071"/>
    <lineage>
        <taxon>Bacteria</taxon>
        <taxon>Bacillati</taxon>
        <taxon>Cyanobacteriota</taxon>
        <taxon>Cyanophyceae</taxon>
        <taxon>Oscillatoriophycideae</taxon>
        <taxon>Oscillatoriales</taxon>
        <taxon>Microcoleaceae</taxon>
        <taxon>Planktothrix</taxon>
    </lineage>
</organism>
<proteinExistence type="predicted"/>
<dbReference type="EMBL" id="CZCS02000163">
    <property type="protein sequence ID" value="VXD16985.1"/>
    <property type="molecule type" value="Genomic_DNA"/>
</dbReference>
<sequence>MEQQAMSKFGTSILVSKTTHFSRLGFCCSEIMGCNWIAAKIVRTFTNDFKKRQL</sequence>
<name>A0A7Z9DZ39_9CYAN</name>
<evidence type="ECO:0000313" key="1">
    <source>
        <dbReference type="EMBL" id="VXD16985.1"/>
    </source>
</evidence>
<reference evidence="1" key="1">
    <citation type="submission" date="2019-10" db="EMBL/GenBank/DDBJ databases">
        <authorList>
            <consortium name="Genoscope - CEA"/>
            <person name="William W."/>
        </authorList>
    </citation>
    <scope>NUCLEOTIDE SEQUENCE [LARGE SCALE GENOMIC DNA]</scope>
    <source>
        <strain evidence="1">BBR_PRJEB10994</strain>
    </source>
</reference>
<protein>
    <submittedName>
        <fullName evidence="1">Uncharacterized protein</fullName>
    </submittedName>
</protein>